<dbReference type="EnsemblPlants" id="AET7Gv20501100.16">
    <property type="protein sequence ID" value="AET7Gv20501100.16"/>
    <property type="gene ID" value="AET7Gv20501100"/>
</dbReference>
<reference evidence="1" key="4">
    <citation type="submission" date="2019-03" db="UniProtKB">
        <authorList>
            <consortium name="EnsemblPlants"/>
        </authorList>
    </citation>
    <scope>IDENTIFICATION</scope>
</reference>
<reference evidence="2" key="2">
    <citation type="journal article" date="2017" name="Nat. Plants">
        <title>The Aegilops tauschii genome reveals multiple impacts of transposons.</title>
        <authorList>
            <person name="Zhao G."/>
            <person name="Zou C."/>
            <person name="Li K."/>
            <person name="Wang K."/>
            <person name="Li T."/>
            <person name="Gao L."/>
            <person name="Zhang X."/>
            <person name="Wang H."/>
            <person name="Yang Z."/>
            <person name="Liu X."/>
            <person name="Jiang W."/>
            <person name="Mao L."/>
            <person name="Kong X."/>
            <person name="Jiao Y."/>
            <person name="Jia J."/>
        </authorList>
    </citation>
    <scope>NUCLEOTIDE SEQUENCE [LARGE SCALE GENOMIC DNA]</scope>
    <source>
        <strain evidence="2">cv. AL8/78</strain>
    </source>
</reference>
<name>A0A453R8U1_AEGTS</name>
<dbReference type="Proteomes" id="UP000015105">
    <property type="component" value="Chromosome 7D"/>
</dbReference>
<reference evidence="1" key="3">
    <citation type="journal article" date="2017" name="Nature">
        <title>Genome sequence of the progenitor of the wheat D genome Aegilops tauschii.</title>
        <authorList>
            <person name="Luo M.C."/>
            <person name="Gu Y.Q."/>
            <person name="Puiu D."/>
            <person name="Wang H."/>
            <person name="Twardziok S.O."/>
            <person name="Deal K.R."/>
            <person name="Huo N."/>
            <person name="Zhu T."/>
            <person name="Wang L."/>
            <person name="Wang Y."/>
            <person name="McGuire P.E."/>
            <person name="Liu S."/>
            <person name="Long H."/>
            <person name="Ramasamy R.K."/>
            <person name="Rodriguez J.C."/>
            <person name="Van S.L."/>
            <person name="Yuan L."/>
            <person name="Wang Z."/>
            <person name="Xia Z."/>
            <person name="Xiao L."/>
            <person name="Anderson O.D."/>
            <person name="Ouyang S."/>
            <person name="Liang Y."/>
            <person name="Zimin A.V."/>
            <person name="Pertea G."/>
            <person name="Qi P."/>
            <person name="Bennetzen J.L."/>
            <person name="Dai X."/>
            <person name="Dawson M.W."/>
            <person name="Muller H.G."/>
            <person name="Kugler K."/>
            <person name="Rivarola-Duarte L."/>
            <person name="Spannagl M."/>
            <person name="Mayer K.F.X."/>
            <person name="Lu F.H."/>
            <person name="Bevan M.W."/>
            <person name="Leroy P."/>
            <person name="Li P."/>
            <person name="You F.M."/>
            <person name="Sun Q."/>
            <person name="Liu Z."/>
            <person name="Lyons E."/>
            <person name="Wicker T."/>
            <person name="Salzberg S.L."/>
            <person name="Devos K.M."/>
            <person name="Dvorak J."/>
        </authorList>
    </citation>
    <scope>NUCLEOTIDE SEQUENCE [LARGE SCALE GENOMIC DNA]</scope>
    <source>
        <strain evidence="1">cv. AL8/78</strain>
    </source>
</reference>
<evidence type="ECO:0000313" key="2">
    <source>
        <dbReference type="Proteomes" id="UP000015105"/>
    </source>
</evidence>
<proteinExistence type="predicted"/>
<reference evidence="1" key="5">
    <citation type="journal article" date="2021" name="G3 (Bethesda)">
        <title>Aegilops tauschii genome assembly Aet v5.0 features greater sequence contiguity and improved annotation.</title>
        <authorList>
            <person name="Wang L."/>
            <person name="Zhu T."/>
            <person name="Rodriguez J.C."/>
            <person name="Deal K.R."/>
            <person name="Dubcovsky J."/>
            <person name="McGuire P.E."/>
            <person name="Lux T."/>
            <person name="Spannagl M."/>
            <person name="Mayer K.F.X."/>
            <person name="Baldrich P."/>
            <person name="Meyers B.C."/>
            <person name="Huo N."/>
            <person name="Gu Y.Q."/>
            <person name="Zhou H."/>
            <person name="Devos K.M."/>
            <person name="Bennetzen J.L."/>
            <person name="Unver T."/>
            <person name="Budak H."/>
            <person name="Gulick P.J."/>
            <person name="Galiba G."/>
            <person name="Kalapos B."/>
            <person name="Nelson D.R."/>
            <person name="Li P."/>
            <person name="You F.M."/>
            <person name="Luo M.C."/>
            <person name="Dvorak J."/>
        </authorList>
    </citation>
    <scope>NUCLEOTIDE SEQUENCE [LARGE SCALE GENOMIC DNA]</scope>
    <source>
        <strain evidence="1">cv. AL8/78</strain>
    </source>
</reference>
<sequence>MPGFLHAPYAQTASSPMLNFSADGTGCKHALQSGTYIYIFWQVLRGLPPMNTPSIFLQMERDASMRCSQVCTYIFWQVLMGLPPMNTP</sequence>
<dbReference type="Gramene" id="AET7Gv20501100.16">
    <property type="protein sequence ID" value="AET7Gv20501100.16"/>
    <property type="gene ID" value="AET7Gv20501100"/>
</dbReference>
<keyword evidence="2" id="KW-1185">Reference proteome</keyword>
<accession>A0A453R8U1</accession>
<reference evidence="2" key="1">
    <citation type="journal article" date="2014" name="Science">
        <title>Ancient hybridizations among the ancestral genomes of bread wheat.</title>
        <authorList>
            <consortium name="International Wheat Genome Sequencing Consortium,"/>
            <person name="Marcussen T."/>
            <person name="Sandve S.R."/>
            <person name="Heier L."/>
            <person name="Spannagl M."/>
            <person name="Pfeifer M."/>
            <person name="Jakobsen K.S."/>
            <person name="Wulff B.B."/>
            <person name="Steuernagel B."/>
            <person name="Mayer K.F."/>
            <person name="Olsen O.A."/>
        </authorList>
    </citation>
    <scope>NUCLEOTIDE SEQUENCE [LARGE SCALE GENOMIC DNA]</scope>
    <source>
        <strain evidence="2">cv. AL8/78</strain>
    </source>
</reference>
<protein>
    <submittedName>
        <fullName evidence="1">Uncharacterized protein</fullName>
    </submittedName>
</protein>
<dbReference type="AlphaFoldDB" id="A0A453R8U1"/>
<evidence type="ECO:0000313" key="1">
    <source>
        <dbReference type="EnsemblPlants" id="AET7Gv20501100.16"/>
    </source>
</evidence>
<organism evidence="1 2">
    <name type="scientific">Aegilops tauschii subsp. strangulata</name>
    <name type="common">Goatgrass</name>
    <dbReference type="NCBI Taxonomy" id="200361"/>
    <lineage>
        <taxon>Eukaryota</taxon>
        <taxon>Viridiplantae</taxon>
        <taxon>Streptophyta</taxon>
        <taxon>Embryophyta</taxon>
        <taxon>Tracheophyta</taxon>
        <taxon>Spermatophyta</taxon>
        <taxon>Magnoliopsida</taxon>
        <taxon>Liliopsida</taxon>
        <taxon>Poales</taxon>
        <taxon>Poaceae</taxon>
        <taxon>BOP clade</taxon>
        <taxon>Pooideae</taxon>
        <taxon>Triticodae</taxon>
        <taxon>Triticeae</taxon>
        <taxon>Triticinae</taxon>
        <taxon>Aegilops</taxon>
    </lineage>
</organism>